<evidence type="ECO:0000313" key="3">
    <source>
        <dbReference type="Proteomes" id="UP000789831"/>
    </source>
</evidence>
<comment type="caution">
    <text evidence="2">The sequence shown here is derived from an EMBL/GenBank/DDBJ whole genome shotgun (WGS) entry which is preliminary data.</text>
</comment>
<dbReference type="EMBL" id="CAJVPL010017784">
    <property type="protein sequence ID" value="CAG8699927.1"/>
    <property type="molecule type" value="Genomic_DNA"/>
</dbReference>
<organism evidence="2 3">
    <name type="scientific">Ambispora gerdemannii</name>
    <dbReference type="NCBI Taxonomy" id="144530"/>
    <lineage>
        <taxon>Eukaryota</taxon>
        <taxon>Fungi</taxon>
        <taxon>Fungi incertae sedis</taxon>
        <taxon>Mucoromycota</taxon>
        <taxon>Glomeromycotina</taxon>
        <taxon>Glomeromycetes</taxon>
        <taxon>Archaeosporales</taxon>
        <taxon>Ambisporaceae</taxon>
        <taxon>Ambispora</taxon>
    </lineage>
</organism>
<evidence type="ECO:0000313" key="2">
    <source>
        <dbReference type="EMBL" id="CAG8699927.1"/>
    </source>
</evidence>
<protein>
    <submittedName>
        <fullName evidence="2">12183_t:CDS:1</fullName>
    </submittedName>
</protein>
<accession>A0A9N9HPV3</accession>
<feature type="non-terminal residue" evidence="2">
    <location>
        <position position="115"/>
    </location>
</feature>
<reference evidence="2" key="1">
    <citation type="submission" date="2021-06" db="EMBL/GenBank/DDBJ databases">
        <authorList>
            <person name="Kallberg Y."/>
            <person name="Tangrot J."/>
            <person name="Rosling A."/>
        </authorList>
    </citation>
    <scope>NUCLEOTIDE SEQUENCE</scope>
    <source>
        <strain evidence="2">MT106</strain>
    </source>
</reference>
<dbReference type="InterPro" id="IPR004875">
    <property type="entry name" value="DDE_SF_endonuclease_dom"/>
</dbReference>
<dbReference type="Proteomes" id="UP000789831">
    <property type="component" value="Unassembled WGS sequence"/>
</dbReference>
<gene>
    <name evidence="2" type="ORF">AGERDE_LOCUS13459</name>
</gene>
<feature type="domain" description="DDE-1" evidence="1">
    <location>
        <begin position="3"/>
        <end position="94"/>
    </location>
</feature>
<dbReference type="OrthoDB" id="2441347at2759"/>
<dbReference type="AlphaFoldDB" id="A0A9N9HPV3"/>
<dbReference type="GO" id="GO:0003676">
    <property type="term" value="F:nucleic acid binding"/>
    <property type="evidence" value="ECO:0007669"/>
    <property type="project" value="InterPro"/>
</dbReference>
<feature type="non-terminal residue" evidence="2">
    <location>
        <position position="1"/>
    </location>
</feature>
<proteinExistence type="predicted"/>
<evidence type="ECO:0000259" key="1">
    <source>
        <dbReference type="Pfam" id="PF03184"/>
    </source>
</evidence>
<name>A0A9N9HPV3_9GLOM</name>
<keyword evidence="3" id="KW-1185">Reference proteome</keyword>
<sequence length="115" mass="13152">NAKSHDVENLNIHSNIRTHFLPPNMTSYLQLIDQGIIYSLKANYRRFLCQDRIEAYDALTLENLIPSPLTIRNAIEFSAAAWNSVTETTICNSWQCAGILPVDNNDNNYKFVDFT</sequence>
<dbReference type="Pfam" id="PF03184">
    <property type="entry name" value="DDE_1"/>
    <property type="match status" value="1"/>
</dbReference>